<dbReference type="Pfam" id="PF16889">
    <property type="entry name" value="Hepar_II_III_N"/>
    <property type="match status" value="1"/>
</dbReference>
<dbReference type="SUPFAM" id="SSF48230">
    <property type="entry name" value="Chondroitin AC/alginate lyase"/>
    <property type="match status" value="1"/>
</dbReference>
<keyword evidence="4" id="KW-0456">Lyase</keyword>
<evidence type="ECO:0000256" key="4">
    <source>
        <dbReference type="ARBA" id="ARBA00023239"/>
    </source>
</evidence>
<keyword evidence="9" id="KW-1185">Reference proteome</keyword>
<dbReference type="AlphaFoldDB" id="A0A8J3ZHX3"/>
<feature type="signal peptide" evidence="5">
    <location>
        <begin position="1"/>
        <end position="42"/>
    </location>
</feature>
<dbReference type="InterPro" id="IPR012480">
    <property type="entry name" value="Hepar_II_III_C"/>
</dbReference>
<reference evidence="8" key="1">
    <citation type="submission" date="2021-01" db="EMBL/GenBank/DDBJ databases">
        <title>Whole genome shotgun sequence of Virgisporangium aurantiacum NBRC 16421.</title>
        <authorList>
            <person name="Komaki H."/>
            <person name="Tamura T."/>
        </authorList>
    </citation>
    <scope>NUCLEOTIDE SEQUENCE</scope>
    <source>
        <strain evidence="8">NBRC 16421</strain>
    </source>
</reference>
<evidence type="ECO:0000256" key="2">
    <source>
        <dbReference type="ARBA" id="ARBA00022729"/>
    </source>
</evidence>
<proteinExistence type="predicted"/>
<protein>
    <recommendedName>
        <fullName evidence="10">Heparinase II/III-like protein</fullName>
    </recommendedName>
</protein>
<keyword evidence="3" id="KW-0574">Periplasm</keyword>
<evidence type="ECO:0000259" key="7">
    <source>
        <dbReference type="Pfam" id="PF16889"/>
    </source>
</evidence>
<comment type="caution">
    <text evidence="8">The sequence shown here is derived from an EMBL/GenBank/DDBJ whole genome shotgun (WGS) entry which is preliminary data.</text>
</comment>
<organism evidence="8 9">
    <name type="scientific">Virgisporangium aurantiacum</name>
    <dbReference type="NCBI Taxonomy" id="175570"/>
    <lineage>
        <taxon>Bacteria</taxon>
        <taxon>Bacillati</taxon>
        <taxon>Actinomycetota</taxon>
        <taxon>Actinomycetes</taxon>
        <taxon>Micromonosporales</taxon>
        <taxon>Micromonosporaceae</taxon>
        <taxon>Virgisporangium</taxon>
    </lineage>
</organism>
<dbReference type="Pfam" id="PF07940">
    <property type="entry name" value="Hepar_II_III_C"/>
    <property type="match status" value="1"/>
</dbReference>
<dbReference type="Gene3D" id="2.60.120.560">
    <property type="entry name" value="Exo-inulinase, domain 1"/>
    <property type="match status" value="2"/>
</dbReference>
<dbReference type="InterPro" id="IPR008929">
    <property type="entry name" value="Chondroitin_lyas"/>
</dbReference>
<dbReference type="Gene3D" id="2.70.98.70">
    <property type="match status" value="1"/>
</dbReference>
<name>A0A8J3ZHX3_9ACTN</name>
<evidence type="ECO:0000256" key="5">
    <source>
        <dbReference type="SAM" id="SignalP"/>
    </source>
</evidence>
<evidence type="ECO:0000256" key="1">
    <source>
        <dbReference type="ARBA" id="ARBA00004418"/>
    </source>
</evidence>
<evidence type="ECO:0008006" key="10">
    <source>
        <dbReference type="Google" id="ProtNLM"/>
    </source>
</evidence>
<evidence type="ECO:0000256" key="3">
    <source>
        <dbReference type="ARBA" id="ARBA00022764"/>
    </source>
</evidence>
<gene>
    <name evidence="8" type="ORF">Vau01_117300</name>
</gene>
<dbReference type="GO" id="GO:0016829">
    <property type="term" value="F:lyase activity"/>
    <property type="evidence" value="ECO:0007669"/>
    <property type="project" value="UniProtKB-KW"/>
</dbReference>
<dbReference type="InterPro" id="IPR031680">
    <property type="entry name" value="Hepar_II_III_N"/>
</dbReference>
<evidence type="ECO:0000313" key="8">
    <source>
        <dbReference type="EMBL" id="GIJ64214.1"/>
    </source>
</evidence>
<evidence type="ECO:0000313" key="9">
    <source>
        <dbReference type="Proteomes" id="UP000612585"/>
    </source>
</evidence>
<keyword evidence="2 5" id="KW-0732">Signal</keyword>
<comment type="subcellular location">
    <subcellularLocation>
        <location evidence="1">Periplasm</location>
    </subcellularLocation>
</comment>
<feature type="domain" description="Heparin-sulfate lyase N-terminal" evidence="7">
    <location>
        <begin position="52"/>
        <end position="380"/>
    </location>
</feature>
<sequence>MVAEALMRVTVSRLRAAITAVTTAAATLVAVTVASPPAAAYADPNAMTDAAFFAELNLDHPGLGAVRTRVQAGDYAGAKTELLAYHRARTTPVYFPSGTVPITAPLTSTPDELVNYVFRWDDGQSRTFPVGDIDWSYHWSPSNPAEFGGPHYYVIDLIMTSSLVPAYTALPAGDPKRSVYADTWLKFALEFIRDMGNTNDGLGPEPDHAGSNRLDMAKRLTAWLSGFAAFRTDPVYDANANIALLKYAWQMADRLYATIEGTSGNNWYMSIARSIFSAGVYFPEFKDAANWRMRGEGATYKYMSRNVKNDGFNGETTENYHAYALALANNVMKLGAMNGYQVLAPLAQQLERGAETLAYMSLPNFEMPQIGDSSTVTPNNRQLLLDYAGYYNRPDIAWIASQGASGTRPTTTSVLHPNSYAAMRTGWSPGDNYLLVENSDTSYAGSHNHPDDLSLVAYAYGKRLLVDPGVYDYATTGPGVWLRETTEAHNTVEVNNNPQANIERKHVSWRSNSGFDFYHGRHRDYAPIQHDRKVMFVKPGLWIVSDLMTGGSSGVTNAYEQLWHVPPTTLTTDATTKRVRTNFAGEANLTVLPADPSTVTMQVRNGNYSPQPNQVSPAPYVAYSKSAVGATSFDTVLYPEPAGVARNVSVTRIATGVAATTATALRIAPGDGTTGTYYLSHEATPATRSFGGFGFDGEVSYVERDAAGALVSVDVARGSLLTDGGVDLVRASAPVADLSVTFQGTTLALAANDLLPGTVTLYAPAATAVTLNGAPVAFTRTGDHVTVTAPAPPGTGTTVLTDAFDIGGLTSRTWTFDSSSDGLAPEAGTWTVQGGTYRQTNSAQADARTLTASHWTDLLVQAKVTTVAANGSSTGVSLYARYQDANHHYQFRYYTGGGSNQLQIVKNFVGPDGPTSTVLASTAFTMNHNTTYTLKAVATGNTLRLFVDGAAKLTAYDTDILIGSAGLGTQRRDASFDDLLVTEVADGDTWSVGRGYFLINNSELLADDASAADSLVLSRRQNDLFDVAASARVKVVAWGSGSRAGLTVRTLGTNDAYRFVAYNAGSERRLRIERVMGGLITQAAPVVLADKAFAFSTGTSYTFTAVARRGTLTFLVDGVPQLTARDPLLTRGGVGLYASTAQVRFDDVRLDTLG</sequence>
<feature type="domain" description="Heparinase II/III-like C-terminal" evidence="6">
    <location>
        <begin position="420"/>
        <end position="613"/>
    </location>
</feature>
<dbReference type="GO" id="GO:0042597">
    <property type="term" value="C:periplasmic space"/>
    <property type="evidence" value="ECO:0007669"/>
    <property type="project" value="UniProtKB-SubCell"/>
</dbReference>
<feature type="chain" id="PRO_5035277098" description="Heparinase II/III-like protein" evidence="5">
    <location>
        <begin position="43"/>
        <end position="1154"/>
    </location>
</feature>
<dbReference type="PANTHER" id="PTHR39210:SF1">
    <property type="entry name" value="HEPARIN-SULFATE LYASE"/>
    <property type="match status" value="1"/>
</dbReference>
<dbReference type="EMBL" id="BOPG01000112">
    <property type="protein sequence ID" value="GIJ64214.1"/>
    <property type="molecule type" value="Genomic_DNA"/>
</dbReference>
<evidence type="ECO:0000259" key="6">
    <source>
        <dbReference type="Pfam" id="PF07940"/>
    </source>
</evidence>
<dbReference type="PANTHER" id="PTHR39210">
    <property type="entry name" value="HEPARIN-SULFATE LYASE"/>
    <property type="match status" value="1"/>
</dbReference>
<accession>A0A8J3ZHX3</accession>
<dbReference type="Proteomes" id="UP000612585">
    <property type="component" value="Unassembled WGS sequence"/>
</dbReference>
<dbReference type="Gene3D" id="1.50.10.100">
    <property type="entry name" value="Chondroitin AC/alginate lyase"/>
    <property type="match status" value="1"/>
</dbReference>